<dbReference type="RefSeq" id="XP_037143175.1">
    <property type="nucleotide sequence ID" value="XM_037287280.1"/>
</dbReference>
<dbReference type="EMBL" id="CP058605">
    <property type="protein sequence ID" value="QLG71447.1"/>
    <property type="molecule type" value="Genomic_DNA"/>
</dbReference>
<dbReference type="PANTHER" id="PTHR28008">
    <property type="entry name" value="DOMAIN PROTEIN, PUTATIVE (AFU_ORTHOLOGUE AFUA_3G10980)-RELATED"/>
    <property type="match status" value="1"/>
</dbReference>
<accession>A0A7H9AZ49</accession>
<protein>
    <recommendedName>
        <fullName evidence="2">VanZ-like domain-containing protein</fullName>
    </recommendedName>
</protein>
<dbReference type="Proteomes" id="UP000509704">
    <property type="component" value="Chromosome 2"/>
</dbReference>
<evidence type="ECO:0000259" key="2">
    <source>
        <dbReference type="Pfam" id="PF04892"/>
    </source>
</evidence>
<feature type="domain" description="VanZ-like" evidence="2">
    <location>
        <begin position="83"/>
        <end position="141"/>
    </location>
</feature>
<dbReference type="OrthoDB" id="63581at2759"/>
<feature type="transmembrane region" description="Helical" evidence="1">
    <location>
        <begin position="42"/>
        <end position="59"/>
    </location>
</feature>
<keyword evidence="1" id="KW-1133">Transmembrane helix</keyword>
<dbReference type="InterPro" id="IPR006976">
    <property type="entry name" value="VanZ-like"/>
</dbReference>
<dbReference type="KEGG" id="zmk:HG535_0B04890"/>
<sequence length="145" mass="16447">MLWSLNKKFLIIFSASSLVCLYLGVSTDSKYISSINEHDKILHLVSFLIESLLFVKLFDGENVVIVNPMCPSEFDLNSGQLQHRRRVEIKKYKLAFIVCTVSAAIGSEFLQSIVSSGKRVFDYKDILYNMLGSALGITLARYQER</sequence>
<keyword evidence="1" id="KW-0812">Transmembrane</keyword>
<name>A0A7H9AZ49_ZYGMR</name>
<reference evidence="3 4" key="1">
    <citation type="submission" date="2020-07" db="EMBL/GenBank/DDBJ databases">
        <title>The yeast mating-type switching endonuclease HO is a domesticated member of an unorthodox homing genetic element family.</title>
        <authorList>
            <person name="Coughlan A.Y."/>
            <person name="Lombardi L."/>
            <person name="Braun-Galleani S."/>
            <person name="Martos A.R."/>
            <person name="Galeote V."/>
            <person name="Bigey F."/>
            <person name="Dequin S."/>
            <person name="Byrne K.P."/>
            <person name="Wolfe K.H."/>
        </authorList>
    </citation>
    <scope>NUCLEOTIDE SEQUENCE [LARGE SCALE GENOMIC DNA]</scope>
    <source>
        <strain evidence="3 4">NRRL Y-6702</strain>
    </source>
</reference>
<organism evidence="3 4">
    <name type="scientific">Zygotorulaspora mrakii</name>
    <name type="common">Zygosaccharomyces mrakii</name>
    <dbReference type="NCBI Taxonomy" id="42260"/>
    <lineage>
        <taxon>Eukaryota</taxon>
        <taxon>Fungi</taxon>
        <taxon>Dikarya</taxon>
        <taxon>Ascomycota</taxon>
        <taxon>Saccharomycotina</taxon>
        <taxon>Saccharomycetes</taxon>
        <taxon>Saccharomycetales</taxon>
        <taxon>Saccharomycetaceae</taxon>
        <taxon>Zygotorulaspora</taxon>
    </lineage>
</organism>
<evidence type="ECO:0000313" key="3">
    <source>
        <dbReference type="EMBL" id="QLG71447.1"/>
    </source>
</evidence>
<evidence type="ECO:0000313" key="4">
    <source>
        <dbReference type="Proteomes" id="UP000509704"/>
    </source>
</evidence>
<keyword evidence="1" id="KW-0472">Membrane</keyword>
<dbReference type="PANTHER" id="PTHR28008:SF1">
    <property type="entry name" value="DOMAIN PROTEIN, PUTATIVE (AFU_ORTHOLOGUE AFUA_3G10980)-RELATED"/>
    <property type="match status" value="1"/>
</dbReference>
<proteinExistence type="predicted"/>
<dbReference type="AlphaFoldDB" id="A0A7H9AZ49"/>
<evidence type="ECO:0000256" key="1">
    <source>
        <dbReference type="SAM" id="Phobius"/>
    </source>
</evidence>
<feature type="transmembrane region" description="Helical" evidence="1">
    <location>
        <begin position="94"/>
        <end position="114"/>
    </location>
</feature>
<dbReference type="GeneID" id="59235108"/>
<keyword evidence="4" id="KW-1185">Reference proteome</keyword>
<dbReference type="Pfam" id="PF04892">
    <property type="entry name" value="VanZ"/>
    <property type="match status" value="1"/>
</dbReference>
<gene>
    <name evidence="3" type="ORF">HG535_0B04890</name>
</gene>